<dbReference type="AlphaFoldDB" id="A0A8T1FCT9"/>
<reference evidence="1" key="1">
    <citation type="submission" date="2018-10" db="EMBL/GenBank/DDBJ databases">
        <title>Effector identification in a new, highly contiguous assembly of the strawberry crown rot pathogen Phytophthora cactorum.</title>
        <authorList>
            <person name="Armitage A.D."/>
            <person name="Nellist C.F."/>
            <person name="Bates H."/>
            <person name="Vickerstaff R.J."/>
            <person name="Harrison R.J."/>
        </authorList>
    </citation>
    <scope>NUCLEOTIDE SEQUENCE</scope>
    <source>
        <strain evidence="1">P415</strain>
    </source>
</reference>
<gene>
    <name evidence="1" type="ORF">PC118_g15511</name>
</gene>
<organism evidence="1 2">
    <name type="scientific">Phytophthora cactorum</name>
    <dbReference type="NCBI Taxonomy" id="29920"/>
    <lineage>
        <taxon>Eukaryota</taxon>
        <taxon>Sar</taxon>
        <taxon>Stramenopiles</taxon>
        <taxon>Oomycota</taxon>
        <taxon>Peronosporomycetes</taxon>
        <taxon>Peronosporales</taxon>
        <taxon>Peronosporaceae</taxon>
        <taxon>Phytophthora</taxon>
    </lineage>
</organism>
<protein>
    <submittedName>
        <fullName evidence="1">Uncharacterized protein</fullName>
    </submittedName>
</protein>
<dbReference type="VEuPathDB" id="FungiDB:PC110_g8932"/>
<name>A0A8T1FCT9_9STRA</name>
<sequence length="114" mass="12688">MLDLVPYMLALPVMSSLSHSLRAMCLLAMVRHYTWPTWLLHGLPALPALARQGPLTLPSSPIRQEHQSHRSDCEYRKTTVATTTVFGMLVSGNPTIDPRVHPKQLSTKAKMKAS</sequence>
<accession>A0A8T1FCT9</accession>
<comment type="caution">
    <text evidence="1">The sequence shown here is derived from an EMBL/GenBank/DDBJ whole genome shotgun (WGS) entry which is preliminary data.</text>
</comment>
<evidence type="ECO:0000313" key="2">
    <source>
        <dbReference type="Proteomes" id="UP000697107"/>
    </source>
</evidence>
<dbReference type="Proteomes" id="UP000697107">
    <property type="component" value="Unassembled WGS sequence"/>
</dbReference>
<proteinExistence type="predicted"/>
<dbReference type="EMBL" id="RCML01000605">
    <property type="protein sequence ID" value="KAG2972767.1"/>
    <property type="molecule type" value="Genomic_DNA"/>
</dbReference>
<evidence type="ECO:0000313" key="1">
    <source>
        <dbReference type="EMBL" id="KAG2972767.1"/>
    </source>
</evidence>